<feature type="compositionally biased region" description="Polar residues" evidence="8">
    <location>
        <begin position="154"/>
        <end position="164"/>
    </location>
</feature>
<evidence type="ECO:0000256" key="1">
    <source>
        <dbReference type="ARBA" id="ARBA00004123"/>
    </source>
</evidence>
<dbReference type="Gramene" id="KFK27095">
    <property type="protein sequence ID" value="KFK27095"/>
    <property type="gene ID" value="AALP_AA8G333500"/>
</dbReference>
<evidence type="ECO:0000313" key="11">
    <source>
        <dbReference type="Proteomes" id="UP000029120"/>
    </source>
</evidence>
<dbReference type="PANTHER" id="PTHR47416:SF8">
    <property type="entry name" value="BASIC-LEUCINE ZIPPER TRANSCRIPTION FACTOR E-RELATED"/>
    <property type="match status" value="1"/>
</dbReference>
<comment type="subcellular location">
    <subcellularLocation>
        <location evidence="2">Endoplasmic reticulum membrane</location>
        <topology evidence="2">Single-pass membrane protein</topology>
    </subcellularLocation>
    <subcellularLocation>
        <location evidence="1">Nucleus</location>
    </subcellularLocation>
</comment>
<evidence type="ECO:0000256" key="6">
    <source>
        <dbReference type="ARBA" id="ARBA00023163"/>
    </source>
</evidence>
<feature type="region of interest" description="Disordered" evidence="8">
    <location>
        <begin position="106"/>
        <end position="198"/>
    </location>
</feature>
<dbReference type="GO" id="GO:0005789">
    <property type="term" value="C:endoplasmic reticulum membrane"/>
    <property type="evidence" value="ECO:0007669"/>
    <property type="project" value="UniProtKB-SubCell"/>
</dbReference>
<evidence type="ECO:0000256" key="7">
    <source>
        <dbReference type="ARBA" id="ARBA00023242"/>
    </source>
</evidence>
<keyword evidence="4" id="KW-0805">Transcription regulation</keyword>
<dbReference type="SUPFAM" id="SSF57959">
    <property type="entry name" value="Leucine zipper domain"/>
    <property type="match status" value="1"/>
</dbReference>
<name>A0A087GB43_ARAAL</name>
<evidence type="ECO:0000256" key="8">
    <source>
        <dbReference type="SAM" id="MobiDB-lite"/>
    </source>
</evidence>
<dbReference type="PROSITE" id="PS50217">
    <property type="entry name" value="BZIP"/>
    <property type="match status" value="1"/>
</dbReference>
<evidence type="ECO:0000256" key="5">
    <source>
        <dbReference type="ARBA" id="ARBA00023125"/>
    </source>
</evidence>
<sequence length="334" mass="37166">MVEDFSCFDSVVDDDFLVDFDPSLFTDLDPSFFDDLDPPAKVFTRESASPVLEDIESLLMNDEHQDLPELDQQSVSDFLADLFVDYHPTSDSATDKVLDLPIVDSPAVGSDSDGSVTGKLPIVDSPTAGSDSDGFVTGKEAQGSSEYIEKKSSETPNDSGSESQDGAEVEGNDDPVAKKRRRQLRNRDAAVRSRERKKEYVKDLETKSKYLERECLRLGRILDCFAAENQSLRLCLQKGGNHNASMTRQESAVLLLESLLLGSLLWYLGSIICQFPQPHTKSQSQSLELETEEPERLVLSGRESNILLESITWKSRRCKGSRPRMKQQGMTLVA</sequence>
<feature type="compositionally biased region" description="Basic and acidic residues" evidence="8">
    <location>
        <begin position="185"/>
        <end position="198"/>
    </location>
</feature>
<dbReference type="SMART" id="SM00338">
    <property type="entry name" value="BRLZ"/>
    <property type="match status" value="1"/>
</dbReference>
<dbReference type="GO" id="GO:0043565">
    <property type="term" value="F:sequence-specific DNA binding"/>
    <property type="evidence" value="ECO:0007669"/>
    <property type="project" value="EnsemblPlants"/>
</dbReference>
<gene>
    <name evidence="10" type="ordered locus">AALP_Aa8g333500</name>
</gene>
<dbReference type="PROSITE" id="PS00036">
    <property type="entry name" value="BZIP_BASIC"/>
    <property type="match status" value="1"/>
</dbReference>
<dbReference type="Gene3D" id="1.20.5.170">
    <property type="match status" value="1"/>
</dbReference>
<feature type="domain" description="BZIP" evidence="9">
    <location>
        <begin position="176"/>
        <end position="233"/>
    </location>
</feature>
<evidence type="ECO:0000256" key="3">
    <source>
        <dbReference type="ARBA" id="ARBA00007163"/>
    </source>
</evidence>
<comment type="similarity">
    <text evidence="3">Belongs to the bZIP family.</text>
</comment>
<keyword evidence="5" id="KW-0238">DNA-binding</keyword>
<dbReference type="Proteomes" id="UP000029120">
    <property type="component" value="Chromosome 8"/>
</dbReference>
<dbReference type="EMBL" id="CM002876">
    <property type="protein sequence ID" value="KFK27095.1"/>
    <property type="molecule type" value="Genomic_DNA"/>
</dbReference>
<keyword evidence="11" id="KW-1185">Reference proteome</keyword>
<accession>A0A087GB43</accession>
<dbReference type="Pfam" id="PF00170">
    <property type="entry name" value="bZIP_1"/>
    <property type="match status" value="1"/>
</dbReference>
<organism evidence="10 11">
    <name type="scientific">Arabis alpina</name>
    <name type="common">Alpine rock-cress</name>
    <dbReference type="NCBI Taxonomy" id="50452"/>
    <lineage>
        <taxon>Eukaryota</taxon>
        <taxon>Viridiplantae</taxon>
        <taxon>Streptophyta</taxon>
        <taxon>Embryophyta</taxon>
        <taxon>Tracheophyta</taxon>
        <taxon>Spermatophyta</taxon>
        <taxon>Magnoliopsida</taxon>
        <taxon>eudicotyledons</taxon>
        <taxon>Gunneridae</taxon>
        <taxon>Pentapetalae</taxon>
        <taxon>rosids</taxon>
        <taxon>malvids</taxon>
        <taxon>Brassicales</taxon>
        <taxon>Brassicaceae</taxon>
        <taxon>Arabideae</taxon>
        <taxon>Arabis</taxon>
    </lineage>
</organism>
<reference evidence="11" key="1">
    <citation type="journal article" date="2015" name="Nat. Plants">
        <title>Genome expansion of Arabis alpina linked with retrotransposition and reduced symmetric DNA methylation.</title>
        <authorList>
            <person name="Willing E.M."/>
            <person name="Rawat V."/>
            <person name="Mandakova T."/>
            <person name="Maumus F."/>
            <person name="James G.V."/>
            <person name="Nordstroem K.J."/>
            <person name="Becker C."/>
            <person name="Warthmann N."/>
            <person name="Chica C."/>
            <person name="Szarzynska B."/>
            <person name="Zytnicki M."/>
            <person name="Albani M.C."/>
            <person name="Kiefer C."/>
            <person name="Bergonzi S."/>
            <person name="Castaings L."/>
            <person name="Mateos J.L."/>
            <person name="Berns M.C."/>
            <person name="Bujdoso N."/>
            <person name="Piofczyk T."/>
            <person name="de Lorenzo L."/>
            <person name="Barrero-Sicilia C."/>
            <person name="Mateos I."/>
            <person name="Piednoel M."/>
            <person name="Hagmann J."/>
            <person name="Chen-Min-Tao R."/>
            <person name="Iglesias-Fernandez R."/>
            <person name="Schuster S.C."/>
            <person name="Alonso-Blanco C."/>
            <person name="Roudier F."/>
            <person name="Carbonero P."/>
            <person name="Paz-Ares J."/>
            <person name="Davis S.J."/>
            <person name="Pecinka A."/>
            <person name="Quesneville H."/>
            <person name="Colot V."/>
            <person name="Lysak M.A."/>
            <person name="Weigel D."/>
            <person name="Coupland G."/>
            <person name="Schneeberger K."/>
        </authorList>
    </citation>
    <scope>NUCLEOTIDE SEQUENCE [LARGE SCALE GENOMIC DNA]</scope>
    <source>
        <strain evidence="11">cv. Pajares</strain>
    </source>
</reference>
<evidence type="ECO:0000313" key="10">
    <source>
        <dbReference type="EMBL" id="KFK27095.1"/>
    </source>
</evidence>
<dbReference type="eggNOG" id="KOG0017">
    <property type="taxonomic scope" value="Eukaryota"/>
</dbReference>
<dbReference type="InterPro" id="IPR046347">
    <property type="entry name" value="bZIP_sf"/>
</dbReference>
<proteinExistence type="inferred from homology"/>
<evidence type="ECO:0000256" key="2">
    <source>
        <dbReference type="ARBA" id="ARBA00004389"/>
    </source>
</evidence>
<evidence type="ECO:0000256" key="4">
    <source>
        <dbReference type="ARBA" id="ARBA00023015"/>
    </source>
</evidence>
<dbReference type="PANTHER" id="PTHR47416">
    <property type="entry name" value="BASIC-LEUCINE ZIPPER TRANSCRIPTION FACTOR F-RELATED"/>
    <property type="match status" value="1"/>
</dbReference>
<protein>
    <recommendedName>
        <fullName evidence="9">BZIP domain-containing protein</fullName>
    </recommendedName>
</protein>
<keyword evidence="6" id="KW-0804">Transcription</keyword>
<dbReference type="InterPro" id="IPR004827">
    <property type="entry name" value="bZIP"/>
</dbReference>
<dbReference type="OrthoDB" id="674948at2759"/>
<keyword evidence="7" id="KW-0539">Nucleus</keyword>
<dbReference type="GO" id="GO:0003700">
    <property type="term" value="F:DNA-binding transcription factor activity"/>
    <property type="evidence" value="ECO:0007669"/>
    <property type="project" value="EnsemblPlants"/>
</dbReference>
<evidence type="ECO:0000259" key="9">
    <source>
        <dbReference type="PROSITE" id="PS50217"/>
    </source>
</evidence>
<dbReference type="CDD" id="cd14704">
    <property type="entry name" value="bZIP_HY5-like"/>
    <property type="match status" value="1"/>
</dbReference>
<dbReference type="GO" id="GO:0030968">
    <property type="term" value="P:endoplasmic reticulum unfolded protein response"/>
    <property type="evidence" value="ECO:0007669"/>
    <property type="project" value="EnsemblPlants"/>
</dbReference>
<dbReference type="AlphaFoldDB" id="A0A087GB43"/>
<dbReference type="GO" id="GO:0005634">
    <property type="term" value="C:nucleus"/>
    <property type="evidence" value="ECO:0007669"/>
    <property type="project" value="UniProtKB-SubCell"/>
</dbReference>